<proteinExistence type="inferred from homology"/>
<accession>A0AA42B7S8</accession>
<evidence type="ECO:0000256" key="2">
    <source>
        <dbReference type="SAM" id="SignalP"/>
    </source>
</evidence>
<dbReference type="GO" id="GO:0005975">
    <property type="term" value="P:carbohydrate metabolic process"/>
    <property type="evidence" value="ECO:0007669"/>
    <property type="project" value="InterPro"/>
</dbReference>
<dbReference type="Gene3D" id="2.60.120.200">
    <property type="match status" value="1"/>
</dbReference>
<dbReference type="EMBL" id="JAMQGP010000003">
    <property type="protein sequence ID" value="MCM2679643.1"/>
    <property type="molecule type" value="Genomic_DNA"/>
</dbReference>
<dbReference type="InterPro" id="IPR013320">
    <property type="entry name" value="ConA-like_dom_sf"/>
</dbReference>
<dbReference type="Proteomes" id="UP001165393">
    <property type="component" value="Unassembled WGS sequence"/>
</dbReference>
<evidence type="ECO:0000313" key="5">
    <source>
        <dbReference type="Proteomes" id="UP001165393"/>
    </source>
</evidence>
<keyword evidence="2" id="KW-0732">Signal</keyword>
<dbReference type="RefSeq" id="WP_251261088.1">
    <property type="nucleotide sequence ID" value="NZ_JAMQGP010000003.1"/>
</dbReference>
<dbReference type="AlphaFoldDB" id="A0AA42B7S8"/>
<feature type="domain" description="GH16" evidence="3">
    <location>
        <begin position="28"/>
        <end position="246"/>
    </location>
</feature>
<comment type="caution">
    <text evidence="4">The sequence shown here is derived from an EMBL/GenBank/DDBJ whole genome shotgun (WGS) entry which is preliminary data.</text>
</comment>
<feature type="signal peptide" evidence="2">
    <location>
        <begin position="1"/>
        <end position="23"/>
    </location>
</feature>
<dbReference type="GO" id="GO:0004553">
    <property type="term" value="F:hydrolase activity, hydrolyzing O-glycosyl compounds"/>
    <property type="evidence" value="ECO:0007669"/>
    <property type="project" value="InterPro"/>
</dbReference>
<keyword evidence="5" id="KW-1185">Reference proteome</keyword>
<dbReference type="PROSITE" id="PS51762">
    <property type="entry name" value="GH16_2"/>
    <property type="match status" value="1"/>
</dbReference>
<feature type="chain" id="PRO_5041430306" description="GH16 domain-containing protein" evidence="2">
    <location>
        <begin position="24"/>
        <end position="246"/>
    </location>
</feature>
<name>A0AA42B7S8_9GAMM</name>
<evidence type="ECO:0000313" key="4">
    <source>
        <dbReference type="EMBL" id="MCM2679643.1"/>
    </source>
</evidence>
<comment type="similarity">
    <text evidence="1">Belongs to the glycosyl hydrolase 16 family.</text>
</comment>
<protein>
    <recommendedName>
        <fullName evidence="3">GH16 domain-containing protein</fullName>
    </recommendedName>
</protein>
<organism evidence="4 5">
    <name type="scientific">Echinimonas agarilytica</name>
    <dbReference type="NCBI Taxonomy" id="1215918"/>
    <lineage>
        <taxon>Bacteria</taxon>
        <taxon>Pseudomonadati</taxon>
        <taxon>Pseudomonadota</taxon>
        <taxon>Gammaproteobacteria</taxon>
        <taxon>Alteromonadales</taxon>
        <taxon>Echinimonadaceae</taxon>
        <taxon>Echinimonas</taxon>
    </lineage>
</organism>
<evidence type="ECO:0000256" key="1">
    <source>
        <dbReference type="ARBA" id="ARBA00006865"/>
    </source>
</evidence>
<sequence>MKILNRIFLTLAVSLASVTMSHAATIVENFDGADDGSFQRVHSDFNILGYSIAYRSGAVWRAGGFVGMSSEWLGNYAHGGAYWANTNNTLKKAKAIAEARVTMYGNSQNAPYNWGAWWVSNLLMDNNVYEIDIMETPYPEGNNFNTFNYWASGAFPTGDHKTMIGTQWWRNSYRTYKADYTKAKEVKFYMNGNLQYTSVISEDNTGRTVWPLFNNRPSVVQLVERGTNLPSGRYPDLYVDWMKITY</sequence>
<dbReference type="SUPFAM" id="SSF49899">
    <property type="entry name" value="Concanavalin A-like lectins/glucanases"/>
    <property type="match status" value="1"/>
</dbReference>
<reference evidence="4 5" key="1">
    <citation type="journal article" date="2013" name="Antonie Van Leeuwenhoek">
        <title>Echinimonas agarilytica gen. nov., sp. nov., a new gammaproteobacterium isolated from the sea urchin Strongylocentrotus intermedius.</title>
        <authorList>
            <person name="Nedashkovskaya O.I."/>
            <person name="Stenkova A.M."/>
            <person name="Zhukova N.V."/>
            <person name="Van Trappen S."/>
            <person name="Lee J.S."/>
            <person name="Kim S.B."/>
        </authorList>
    </citation>
    <scope>NUCLEOTIDE SEQUENCE [LARGE SCALE GENOMIC DNA]</scope>
    <source>
        <strain evidence="4 5">KMM 6351</strain>
    </source>
</reference>
<dbReference type="InterPro" id="IPR000757">
    <property type="entry name" value="Beta-glucanase-like"/>
</dbReference>
<evidence type="ECO:0000259" key="3">
    <source>
        <dbReference type="PROSITE" id="PS51762"/>
    </source>
</evidence>
<gene>
    <name evidence="4" type="ORF">NAF29_08170</name>
</gene>